<dbReference type="InterPro" id="IPR015892">
    <property type="entry name" value="Carbonic_anhydrase_CS"/>
</dbReference>
<evidence type="ECO:0000256" key="4">
    <source>
        <dbReference type="ARBA" id="ARBA00022833"/>
    </source>
</evidence>
<dbReference type="InterPro" id="IPR045066">
    <property type="entry name" value="Beta_CA_cladeB"/>
</dbReference>
<dbReference type="PANTHER" id="PTHR11002">
    <property type="entry name" value="CARBONIC ANHYDRASE"/>
    <property type="match status" value="1"/>
</dbReference>
<dbReference type="Proteomes" id="UP001258945">
    <property type="component" value="Unassembled WGS sequence"/>
</dbReference>
<keyword evidence="12" id="KW-1185">Reference proteome</keyword>
<dbReference type="Gene3D" id="3.40.1050.10">
    <property type="entry name" value="Carbonic anhydrase"/>
    <property type="match status" value="1"/>
</dbReference>
<sequence>MPSSVITSASRFRTEVFPRHGDLYRHLAQNGQQPKALVISCADSRVIPEEIMQSGPGEIFVCRNAGNIVPPTAQFTGGVSASIEYAVVVLGVRDIVICGHSDCGAMKALLQPDSLKSMPNVQAWLRHADAARCVVCESYPDLESKAAARALAMENVALQLNHLRTHASVAARLARGEMTLHGWFFDLETGGLLALDGEKERFVEVAEGAEMPVAVTAAERRVA</sequence>
<dbReference type="InterPro" id="IPR001765">
    <property type="entry name" value="Carbonic_anhydrase"/>
</dbReference>
<dbReference type="PROSITE" id="PS00704">
    <property type="entry name" value="PROK_CO2_ANHYDRASE_1"/>
    <property type="match status" value="1"/>
</dbReference>
<evidence type="ECO:0000256" key="2">
    <source>
        <dbReference type="ARBA" id="ARBA00012925"/>
    </source>
</evidence>
<dbReference type="SUPFAM" id="SSF53056">
    <property type="entry name" value="beta-carbonic anhydrase, cab"/>
    <property type="match status" value="1"/>
</dbReference>
<dbReference type="Proteomes" id="UP000185494">
    <property type="component" value="Chromosome 1"/>
</dbReference>
<dbReference type="CDD" id="cd00884">
    <property type="entry name" value="beta_CA_cladeB"/>
    <property type="match status" value="1"/>
</dbReference>
<dbReference type="GO" id="GO:0004089">
    <property type="term" value="F:carbonate dehydratase activity"/>
    <property type="evidence" value="ECO:0007669"/>
    <property type="project" value="UniProtKB-UniRule"/>
</dbReference>
<comment type="similarity">
    <text evidence="1 8">Belongs to the beta-class carbonic anhydrase family.</text>
</comment>
<dbReference type="InterPro" id="IPR036874">
    <property type="entry name" value="Carbonic_anhydrase_sf"/>
</dbReference>
<feature type="binding site" evidence="7">
    <location>
        <position position="103"/>
    </location>
    <ligand>
        <name>Zn(2+)</name>
        <dbReference type="ChEBI" id="CHEBI:29105"/>
    </ligand>
</feature>
<dbReference type="PROSITE" id="PS00705">
    <property type="entry name" value="PROK_CO2_ANHYDRASE_2"/>
    <property type="match status" value="1"/>
</dbReference>
<evidence type="ECO:0000256" key="1">
    <source>
        <dbReference type="ARBA" id="ARBA00006217"/>
    </source>
</evidence>
<comment type="function">
    <text evidence="8">Reversible hydration of carbon dioxide.</text>
</comment>
<comment type="cofactor">
    <cofactor evidence="7">
        <name>Zn(2+)</name>
        <dbReference type="ChEBI" id="CHEBI:29105"/>
    </cofactor>
    <text evidence="7">Binds 1 zinc ion per subunit.</text>
</comment>
<feature type="binding site" evidence="7">
    <location>
        <position position="100"/>
    </location>
    <ligand>
        <name>Zn(2+)</name>
        <dbReference type="ChEBI" id="CHEBI:29105"/>
    </ligand>
</feature>
<keyword evidence="5 8" id="KW-0456">Lyase</keyword>
<evidence type="ECO:0000256" key="6">
    <source>
        <dbReference type="ARBA" id="ARBA00048348"/>
    </source>
</evidence>
<organism evidence="9 11">
    <name type="scientific">Roseomonas gilardii</name>
    <dbReference type="NCBI Taxonomy" id="257708"/>
    <lineage>
        <taxon>Bacteria</taxon>
        <taxon>Pseudomonadati</taxon>
        <taxon>Pseudomonadota</taxon>
        <taxon>Alphaproteobacteria</taxon>
        <taxon>Acetobacterales</taxon>
        <taxon>Roseomonadaceae</taxon>
        <taxon>Roseomonas</taxon>
    </lineage>
</organism>
<dbReference type="EMBL" id="CP015583">
    <property type="protein sequence ID" value="APT56622.1"/>
    <property type="molecule type" value="Genomic_DNA"/>
</dbReference>
<protein>
    <recommendedName>
        <fullName evidence="2 8">Carbonic anhydrase</fullName>
        <ecNumber evidence="2 8">4.2.1.1</ecNumber>
    </recommendedName>
    <alternativeName>
        <fullName evidence="8">Carbonate dehydratase</fullName>
    </alternativeName>
</protein>
<dbReference type="KEGG" id="rgi:RGI145_05390"/>
<reference evidence="9 11" key="1">
    <citation type="submission" date="2016-05" db="EMBL/GenBank/DDBJ databases">
        <title>Complete Genome and Methylome Analysis of Psychrotrophic Bacterial Isolates from Antarctic Lake Untersee.</title>
        <authorList>
            <person name="Fomenkov A."/>
            <person name="Akimov V.N."/>
            <person name="Vasilyeva L.V."/>
            <person name="Andersen D."/>
            <person name="Vincze T."/>
            <person name="Roberts R.J."/>
        </authorList>
    </citation>
    <scope>NUCLEOTIDE SEQUENCE [LARGE SCALE GENOMIC DNA]</scope>
    <source>
        <strain evidence="9 11">U14-5</strain>
    </source>
</reference>
<dbReference type="AlphaFoldDB" id="A0A1L7ACW3"/>
<dbReference type="EMBL" id="JAVVDO010000001">
    <property type="protein sequence ID" value="MDT8329415.1"/>
    <property type="molecule type" value="Genomic_DNA"/>
</dbReference>
<accession>A0A1L7ACW3</accession>
<dbReference type="PANTHER" id="PTHR11002:SF76">
    <property type="entry name" value="CARBONIC ANHYDRASE"/>
    <property type="match status" value="1"/>
</dbReference>
<feature type="binding site" evidence="7">
    <location>
        <position position="43"/>
    </location>
    <ligand>
        <name>Zn(2+)</name>
        <dbReference type="ChEBI" id="CHEBI:29105"/>
    </ligand>
</feature>
<evidence type="ECO:0000313" key="9">
    <source>
        <dbReference type="EMBL" id="APT56622.1"/>
    </source>
</evidence>
<evidence type="ECO:0000256" key="7">
    <source>
        <dbReference type="PIRSR" id="PIRSR601765-1"/>
    </source>
</evidence>
<dbReference type="EC" id="4.2.1.1" evidence="2 8"/>
<evidence type="ECO:0000256" key="5">
    <source>
        <dbReference type="ARBA" id="ARBA00023239"/>
    </source>
</evidence>
<evidence type="ECO:0000313" key="10">
    <source>
        <dbReference type="EMBL" id="MDT8329415.1"/>
    </source>
</evidence>
<reference evidence="10 12" key="2">
    <citation type="journal article" date="2019" name="Microb. Pathog.">
        <title>Comparison of VITEK 2, MALDI-TOF MS, 16S rRNA gene sequencing, and whole-genome sequencing for identification of Roseomonas mucosa.</title>
        <authorList>
            <person name="Rudolph W.W."/>
            <person name="Gunzer F."/>
            <person name="Trauth M."/>
            <person name="Bunk B."/>
            <person name="Bigge R."/>
            <person name="Schrottner P."/>
        </authorList>
    </citation>
    <scope>NUCLEOTIDE SEQUENCE [LARGE SCALE GENOMIC DNA]</scope>
    <source>
        <strain evidence="10 12">DSM 103800</strain>
    </source>
</reference>
<name>A0A1L7ACW3_9PROT</name>
<evidence type="ECO:0000313" key="11">
    <source>
        <dbReference type="Proteomes" id="UP000185494"/>
    </source>
</evidence>
<proteinExistence type="inferred from homology"/>
<dbReference type="eggNOG" id="COG0288">
    <property type="taxonomic scope" value="Bacteria"/>
</dbReference>
<evidence type="ECO:0000256" key="8">
    <source>
        <dbReference type="RuleBase" id="RU003956"/>
    </source>
</evidence>
<keyword evidence="4 7" id="KW-0862">Zinc</keyword>
<dbReference type="SMART" id="SM00947">
    <property type="entry name" value="Pro_CA"/>
    <property type="match status" value="1"/>
</dbReference>
<dbReference type="GO" id="GO:0008270">
    <property type="term" value="F:zinc ion binding"/>
    <property type="evidence" value="ECO:0007669"/>
    <property type="project" value="UniProtKB-UniRule"/>
</dbReference>
<keyword evidence="10" id="KW-0808">Transferase</keyword>
<dbReference type="RefSeq" id="WP_075797560.1">
    <property type="nucleotide sequence ID" value="NZ_CP015583.1"/>
</dbReference>
<dbReference type="STRING" id="257708.RGI145_05390"/>
<feature type="binding site" evidence="7">
    <location>
        <position position="41"/>
    </location>
    <ligand>
        <name>Zn(2+)</name>
        <dbReference type="ChEBI" id="CHEBI:29105"/>
    </ligand>
</feature>
<keyword evidence="10" id="KW-0032">Aminotransferase</keyword>
<reference evidence="10" key="3">
    <citation type="submission" date="2023-09" db="EMBL/GenBank/DDBJ databases">
        <authorList>
            <person name="Schober I."/>
            <person name="Bunk B."/>
        </authorList>
    </citation>
    <scope>NUCLEOTIDE SEQUENCE</scope>
    <source>
        <strain evidence="10">DSM 103800</strain>
    </source>
</reference>
<keyword evidence="3 7" id="KW-0479">Metal-binding</keyword>
<evidence type="ECO:0000256" key="3">
    <source>
        <dbReference type="ARBA" id="ARBA00022723"/>
    </source>
</evidence>
<comment type="catalytic activity">
    <reaction evidence="6 8">
        <text>hydrogencarbonate + H(+) = CO2 + H2O</text>
        <dbReference type="Rhea" id="RHEA:10748"/>
        <dbReference type="ChEBI" id="CHEBI:15377"/>
        <dbReference type="ChEBI" id="CHEBI:15378"/>
        <dbReference type="ChEBI" id="CHEBI:16526"/>
        <dbReference type="ChEBI" id="CHEBI:17544"/>
        <dbReference type="EC" id="4.2.1.1"/>
    </reaction>
</comment>
<dbReference type="GO" id="GO:0015976">
    <property type="term" value="P:carbon utilization"/>
    <property type="evidence" value="ECO:0007669"/>
    <property type="project" value="InterPro"/>
</dbReference>
<evidence type="ECO:0000313" key="12">
    <source>
        <dbReference type="Proteomes" id="UP001258945"/>
    </source>
</evidence>
<dbReference type="Pfam" id="PF00484">
    <property type="entry name" value="Pro_CA"/>
    <property type="match status" value="1"/>
</dbReference>
<dbReference type="GO" id="GO:0008483">
    <property type="term" value="F:transaminase activity"/>
    <property type="evidence" value="ECO:0007669"/>
    <property type="project" value="UniProtKB-KW"/>
</dbReference>
<gene>
    <name evidence="9" type="ORF">RGI145_05390</name>
    <name evidence="10" type="ORF">RQ831_00020</name>
</gene>